<evidence type="ECO:0000256" key="4">
    <source>
        <dbReference type="ARBA" id="ARBA00022741"/>
    </source>
</evidence>
<keyword evidence="2" id="KW-0963">Cytoplasm</keyword>
<proteinExistence type="inferred from homology"/>
<organism evidence="14 15">
    <name type="scientific">Pycnococcus provasolii</name>
    <dbReference type="NCBI Taxonomy" id="41880"/>
    <lineage>
        <taxon>Eukaryota</taxon>
        <taxon>Viridiplantae</taxon>
        <taxon>Chlorophyta</taxon>
        <taxon>Pseudoscourfieldiophyceae</taxon>
        <taxon>Pseudoscourfieldiales</taxon>
        <taxon>Pycnococcaceae</taxon>
        <taxon>Pycnococcus</taxon>
    </lineage>
</organism>
<feature type="compositionally biased region" description="Basic residues" evidence="12">
    <location>
        <begin position="764"/>
        <end position="773"/>
    </location>
</feature>
<dbReference type="AlphaFoldDB" id="A0A830HGQ0"/>
<dbReference type="PANTHER" id="PTHR47969:SF21">
    <property type="entry name" value="KINESIN-LIKE PROTEIN"/>
    <property type="match status" value="1"/>
</dbReference>
<feature type="domain" description="Kinesin motor" evidence="13">
    <location>
        <begin position="49"/>
        <end position="379"/>
    </location>
</feature>
<dbReference type="Proteomes" id="UP000660262">
    <property type="component" value="Unassembled WGS sequence"/>
</dbReference>
<dbReference type="GO" id="GO:0007018">
    <property type="term" value="P:microtubule-based movement"/>
    <property type="evidence" value="ECO:0007669"/>
    <property type="project" value="InterPro"/>
</dbReference>
<evidence type="ECO:0000256" key="2">
    <source>
        <dbReference type="ARBA" id="ARBA00022490"/>
    </source>
</evidence>
<dbReference type="InterPro" id="IPR019821">
    <property type="entry name" value="Kinesin_motor_CS"/>
</dbReference>
<dbReference type="InterPro" id="IPR036961">
    <property type="entry name" value="Kinesin_motor_dom_sf"/>
</dbReference>
<dbReference type="InterPro" id="IPR027640">
    <property type="entry name" value="Kinesin-like_fam"/>
</dbReference>
<evidence type="ECO:0000256" key="11">
    <source>
        <dbReference type="SAM" id="Coils"/>
    </source>
</evidence>
<dbReference type="InterPro" id="IPR027417">
    <property type="entry name" value="P-loop_NTPase"/>
</dbReference>
<comment type="subcellular location">
    <subcellularLocation>
        <location evidence="1">Cytoplasm</location>
        <location evidence="1">Cytoskeleton</location>
    </subcellularLocation>
</comment>
<evidence type="ECO:0000256" key="5">
    <source>
        <dbReference type="ARBA" id="ARBA00022840"/>
    </source>
</evidence>
<gene>
    <name evidence="14" type="ORF">PPROV_000301100</name>
</gene>
<dbReference type="GO" id="GO:0003777">
    <property type="term" value="F:microtubule motor activity"/>
    <property type="evidence" value="ECO:0007669"/>
    <property type="project" value="InterPro"/>
</dbReference>
<dbReference type="FunFam" id="3.40.850.10:FF:000029">
    <property type="entry name" value="Kinesin-like protein KIF17"/>
    <property type="match status" value="1"/>
</dbReference>
<feature type="binding site" evidence="9">
    <location>
        <begin position="136"/>
        <end position="143"/>
    </location>
    <ligand>
        <name>ATP</name>
        <dbReference type="ChEBI" id="CHEBI:30616"/>
    </ligand>
</feature>
<evidence type="ECO:0000256" key="10">
    <source>
        <dbReference type="RuleBase" id="RU000394"/>
    </source>
</evidence>
<dbReference type="Pfam" id="PF00225">
    <property type="entry name" value="Kinesin"/>
    <property type="match status" value="1"/>
</dbReference>
<evidence type="ECO:0000259" key="13">
    <source>
        <dbReference type="PROSITE" id="PS50067"/>
    </source>
</evidence>
<dbReference type="EMBL" id="BNJQ01000007">
    <property type="protein sequence ID" value="GHP04257.1"/>
    <property type="molecule type" value="Genomic_DNA"/>
</dbReference>
<evidence type="ECO:0000256" key="7">
    <source>
        <dbReference type="ARBA" id="ARBA00023175"/>
    </source>
</evidence>
<evidence type="ECO:0000256" key="8">
    <source>
        <dbReference type="ARBA" id="ARBA00023212"/>
    </source>
</evidence>
<dbReference type="SUPFAM" id="SSF52540">
    <property type="entry name" value="P-loop containing nucleoside triphosphate hydrolases"/>
    <property type="match status" value="1"/>
</dbReference>
<evidence type="ECO:0000256" key="1">
    <source>
        <dbReference type="ARBA" id="ARBA00004245"/>
    </source>
</evidence>
<protein>
    <recommendedName>
        <fullName evidence="10">Kinesin-like protein</fullName>
    </recommendedName>
</protein>
<comment type="similarity">
    <text evidence="9 10">Belongs to the TRAFAC class myosin-kinesin ATPase superfamily. Kinesin family.</text>
</comment>
<comment type="caution">
    <text evidence="14">The sequence shown here is derived from an EMBL/GenBank/DDBJ whole genome shotgun (WGS) entry which is preliminary data.</text>
</comment>
<dbReference type="InterPro" id="IPR001752">
    <property type="entry name" value="Kinesin_motor_dom"/>
</dbReference>
<keyword evidence="15" id="KW-1185">Reference proteome</keyword>
<evidence type="ECO:0000256" key="12">
    <source>
        <dbReference type="SAM" id="MobiDB-lite"/>
    </source>
</evidence>
<keyword evidence="5 9" id="KW-0067">ATP-binding</keyword>
<dbReference type="GO" id="GO:0005874">
    <property type="term" value="C:microtubule"/>
    <property type="evidence" value="ECO:0007669"/>
    <property type="project" value="UniProtKB-KW"/>
</dbReference>
<dbReference type="CDD" id="cd01371">
    <property type="entry name" value="KISc_KIF3"/>
    <property type="match status" value="1"/>
</dbReference>
<dbReference type="OrthoDB" id="3176171at2759"/>
<keyword evidence="6 11" id="KW-0175">Coiled coil</keyword>
<feature type="region of interest" description="Disordered" evidence="12">
    <location>
        <begin position="749"/>
        <end position="822"/>
    </location>
</feature>
<sequence>MLWKRALKGTRPRHSYCHSYSFSYSFTPMPRPSGGGGGSSKGDAGSSECVRVVVRCRPLNSKEKEDGRKRVVDMDTKAGTVVLKNPKADAAEPPKQFTFDLVYDWNCKQADIFNEVGMPLVNSALEGYNGTMFAYGQTGTGKTHTMVGVNDNEELMGIIPRVFRSIFKAIEEDPGTHNFLVRTSFLEIYNEDVRDLLGRNSTAKLDLKETPDTGVYVKDLTNFVVKSEKEMHSVLGVGNKNRTVGATLMNQDSSRSHSIFTITVECSDRADSGKIRVGKLNLVDLAGSERQSKTGATGERLKEATKINLSLSALGNVISALVDGKSSHIPYRDSKLTRLLQDSLGGNTKTCMVANTGPADYNYDETLSTLRYANRAKNIKNKPRINEDPKDAMLREFQNEIAKLKAQVEAGGGGGGGGGGVRRVEKVVEKDVSEETLARIREQMRADMEKGLAEGVTEEEAKRIQAEAEANAKAEMELALRDKKTTEKQRRAIQEALDARAYEASAAERELEEERQRQAELERRLKAMEGNVLGKSEEEARRLGDDLERAEEEKARIKALMEEQKRKEEEDAERRRELEEAALMAEEHYASIQEEAEMKTKKLKKLYSRYQQAQSDLTEVAEECQQERERMLEDIRNLTQQIKLRDLIIGSYIPEDFQTVLLSRMQWDEGEEEWLVQHDEICGVAKKKQREAHFKQIDAHQSAIAKATGTSAEDMRVVAGIEEAFGPGAATQIAGKNNIFFTYEDDGQGADGAAAPAAAEKPKRPSSARKKSVRPSSGRKGSKGADPTKQLGDVRQMVAEEQQESLYPKARGIVDGTGRRGR</sequence>
<dbReference type="PROSITE" id="PS50067">
    <property type="entry name" value="KINESIN_MOTOR_2"/>
    <property type="match status" value="1"/>
</dbReference>
<evidence type="ECO:0000313" key="14">
    <source>
        <dbReference type="EMBL" id="GHP04257.1"/>
    </source>
</evidence>
<dbReference type="GO" id="GO:0008017">
    <property type="term" value="F:microtubule binding"/>
    <property type="evidence" value="ECO:0007669"/>
    <property type="project" value="InterPro"/>
</dbReference>
<dbReference type="PRINTS" id="PR00380">
    <property type="entry name" value="KINESINHEAVY"/>
</dbReference>
<accession>A0A830HGQ0</accession>
<keyword evidence="3 10" id="KW-0493">Microtubule</keyword>
<name>A0A830HGQ0_9CHLO</name>
<feature type="coiled-coil region" evidence="11">
    <location>
        <begin position="469"/>
        <end position="641"/>
    </location>
</feature>
<dbReference type="PROSITE" id="PS00411">
    <property type="entry name" value="KINESIN_MOTOR_1"/>
    <property type="match status" value="1"/>
</dbReference>
<evidence type="ECO:0000256" key="6">
    <source>
        <dbReference type="ARBA" id="ARBA00023054"/>
    </source>
</evidence>
<dbReference type="SMART" id="SM00129">
    <property type="entry name" value="KISc"/>
    <property type="match status" value="1"/>
</dbReference>
<dbReference type="Gene3D" id="3.40.850.10">
    <property type="entry name" value="Kinesin motor domain"/>
    <property type="match status" value="1"/>
</dbReference>
<evidence type="ECO:0000256" key="9">
    <source>
        <dbReference type="PROSITE-ProRule" id="PRU00283"/>
    </source>
</evidence>
<dbReference type="PANTHER" id="PTHR47969">
    <property type="entry name" value="CHROMOSOME-ASSOCIATED KINESIN KIF4A-RELATED"/>
    <property type="match status" value="1"/>
</dbReference>
<evidence type="ECO:0000313" key="15">
    <source>
        <dbReference type="Proteomes" id="UP000660262"/>
    </source>
</evidence>
<keyword evidence="8" id="KW-0206">Cytoskeleton</keyword>
<dbReference type="GO" id="GO:0005524">
    <property type="term" value="F:ATP binding"/>
    <property type="evidence" value="ECO:0007669"/>
    <property type="project" value="UniProtKB-UniRule"/>
</dbReference>
<reference evidence="14" key="1">
    <citation type="submission" date="2020-10" db="EMBL/GenBank/DDBJ databases">
        <title>Unveiling of a novel bifunctional photoreceptor, Dualchrome1, isolated from a cosmopolitan green alga.</title>
        <authorList>
            <person name="Suzuki S."/>
            <person name="Kawachi M."/>
        </authorList>
    </citation>
    <scope>NUCLEOTIDE SEQUENCE</scope>
    <source>
        <strain evidence="14">NIES 2893</strain>
    </source>
</reference>
<evidence type="ECO:0000256" key="3">
    <source>
        <dbReference type="ARBA" id="ARBA00022701"/>
    </source>
</evidence>
<keyword evidence="4 9" id="KW-0547">Nucleotide-binding</keyword>
<keyword evidence="7 9" id="KW-0505">Motor protein</keyword>